<dbReference type="PANTHER" id="PTHR11938:SF133">
    <property type="entry name" value="GLUTAMATE SYNTHASE (NADH)"/>
    <property type="match status" value="1"/>
</dbReference>
<dbReference type="EMBL" id="JAFMYU010000017">
    <property type="protein sequence ID" value="MBO0933121.1"/>
    <property type="molecule type" value="Genomic_DNA"/>
</dbReference>
<evidence type="ECO:0000256" key="9">
    <source>
        <dbReference type="ARBA" id="ARBA00022723"/>
    </source>
</evidence>
<keyword evidence="12 22" id="KW-0560">Oxidoreductase</keyword>
<keyword evidence="9" id="KW-0479">Metal-binding</keyword>
<dbReference type="InterPro" id="IPR006982">
    <property type="entry name" value="Glu_synth_centr_N"/>
</dbReference>
<dbReference type="Pfam" id="PF00310">
    <property type="entry name" value="GATase_2"/>
    <property type="match status" value="1"/>
</dbReference>
<evidence type="ECO:0000256" key="6">
    <source>
        <dbReference type="ARBA" id="ARBA00022605"/>
    </source>
</evidence>
<dbReference type="Proteomes" id="UP000664795">
    <property type="component" value="Unassembled WGS sequence"/>
</dbReference>
<comment type="cofactor">
    <cofactor evidence="2">
        <name>[3Fe-4S] cluster</name>
        <dbReference type="ChEBI" id="CHEBI:21137"/>
    </cofactor>
</comment>
<evidence type="ECO:0000256" key="3">
    <source>
        <dbReference type="ARBA" id="ARBA00001974"/>
    </source>
</evidence>
<dbReference type="InterPro" id="IPR029055">
    <property type="entry name" value="Ntn_hydrolases_N"/>
</dbReference>
<evidence type="ECO:0000256" key="15">
    <source>
        <dbReference type="ARBA" id="ARBA00023164"/>
    </source>
</evidence>
<evidence type="ECO:0000313" key="23">
    <source>
        <dbReference type="Proteomes" id="UP000664795"/>
    </source>
</evidence>
<dbReference type="FunFam" id="3.20.20.70:FF:000031">
    <property type="entry name" value="Glutamate synthase 1 [NADH]"/>
    <property type="match status" value="1"/>
</dbReference>
<dbReference type="InterPro" id="IPR013785">
    <property type="entry name" value="Aldolase_TIM"/>
</dbReference>
<keyword evidence="23" id="KW-1185">Reference proteome</keyword>
<dbReference type="FunFam" id="2.160.20.60:FF:000001">
    <property type="entry name" value="Glutamate synthase, large subunit"/>
    <property type="match status" value="1"/>
</dbReference>
<sequence length="1538" mass="169456">MSDQVDQASGLSAPVQTGLYHPEFEHDNCGIGFVAHIKGRKSHTIVANALSMLRRMEHRGAVGAEANSGDGAGLLIQLPHEFFVDECRKLGVHLPAAGEYGVGMVYFPKDVWLREECRAVLNRKMKKLGLELLCYRVVPVNNADLGETSRSAEPQMEQLFVKRPATVLTTDDFERKLYILRNVSTRMVNETVAGVENFYFSSLSCRTITYKGQLTTEQLEPYFPDLENDDVVSALGVVHSRFSTNTFPSWKLAQPFRYIAHNGEINTVKGNVNWMKAAESLLESSQFTREEMDMLLPICDHSQSDSANLDNAIELLVMSGRSLPHVMMMLIPEAWDGNADMDPVRHAFYEYHAALIEPWDGPASISFTDGRIVGATLDRNGLRPSRFWVTADDVVIMASEAGVIDIDPAKVVSKGRLQPGKMFVVDMEQGRIIADEEIKNTICSAQPYQQWLDENKVKIADLTAPARTYSRYDEKTLLRLQQAFGFTSEDLRMILAPMVETGKEALGSMGTDVPLAILSEQSQHLSHYFKQLFAQVTNPPIDSIRERAIMSLISFVGATSNLLSESPEHCRQVELDQPVLTIQEFDKLRFIDRRRFQAKTINTLFLADGKGESLERALDRVCRYAKDAIEDGYTIVILSDRAIDSCHAPIPSLLATSAVHHYLIREGLRGKVGILVEAGDVWETHHVATLIGYGASAVNPYMAFETIASLKEKNQLQVDYDIEKLNKNYIKAVDGELLKIFSKMGISTLQSYQGSMIFECLGLNKSVVDRYFTGTVSRIGGMGLAEIAREVLVRHHTAFPPVPTVATRRLEVGGIYQWKQRGEKHIFNPDTIHLLQQSTQKGDYKLFKKYSQLIDDQTRNALTLRGLLQFKKAESISIDEVEPVEAIFKRFATGAMSFGSISWEAHTTLAIAMNRIGGKSNSGEGGEDELRFNPLPNGDSMNSAIKQVASGRFGVTSHYLSNARELQIKMAQGAKPGEGGQLPGHKVDDWIGRTRHSTPGVGLISPPPHHDIYSIEDLAQLIFDLKNANRAARISVKLVSEAGVGTIAAGVTKAHADHILVSGHDGGTGASPLSSIRHAGLPWELGLAETHQTLVKNKLRGRVTVQADGQIRTGRDIAIAAMLGAEEFGVATAALVAAGCIMMRKCHLNTCPVGVATQNKELRALFTGKPEHVVNMFTFMAQELREIMAELGFRTVAEMIGQAQLLEMRPDITNWKYKTLDLSGLLYREPANFDVALYKQEDQDHGIDHVLDRQLIELAQPALQHAGPRSAESVYAEFPVQNINRTIGTMLSNEISKVYGGPGLPTNTIHFKFRGTAGQSFGAFTTAGVRLELEGDANDYFGKGLCGAELIVYPDRTATFTPEENSIVGNVSFYGATSGEAYIRGMAGERFAVRNSGAKVVVEGVGDHGLEYMTGGVAVVLGKTGRNFAAGMSGGVAYVYDIDGSFPANVNREMVSLEPLNEEDRTILRDFVEKHFQHTTSNVALALMQDWDAQLGKFVKVLPGDFKAALASRGISLADQIRDKSVVYQDITVDVVQN</sequence>
<dbReference type="SUPFAM" id="SSF51395">
    <property type="entry name" value="FMN-linked oxidoreductases"/>
    <property type="match status" value="1"/>
</dbReference>
<feature type="domain" description="Glutamine amidotransferase type-2" evidence="21">
    <location>
        <begin position="29"/>
        <end position="428"/>
    </location>
</feature>
<dbReference type="Gene3D" id="2.160.20.60">
    <property type="entry name" value="Glutamate synthase, alpha subunit, C-terminal domain"/>
    <property type="match status" value="1"/>
</dbReference>
<evidence type="ECO:0000256" key="19">
    <source>
        <dbReference type="ARBA" id="ARBA00072108"/>
    </source>
</evidence>
<comment type="cofactor">
    <cofactor evidence="1">
        <name>FMN</name>
        <dbReference type="ChEBI" id="CHEBI:58210"/>
    </cofactor>
</comment>
<dbReference type="Gene3D" id="3.60.20.10">
    <property type="entry name" value="Glutamine Phosphoribosylpyrophosphate, subunit 1, domain 1"/>
    <property type="match status" value="1"/>
</dbReference>
<comment type="similarity">
    <text evidence="4">Belongs to the glutamate synthase family.</text>
</comment>
<dbReference type="GO" id="GO:0051538">
    <property type="term" value="F:3 iron, 4 sulfur cluster binding"/>
    <property type="evidence" value="ECO:0007669"/>
    <property type="project" value="UniProtKB-KW"/>
</dbReference>
<evidence type="ECO:0000256" key="13">
    <source>
        <dbReference type="ARBA" id="ARBA00023004"/>
    </source>
</evidence>
<dbReference type="Pfam" id="PF04898">
    <property type="entry name" value="Glu_syn_central"/>
    <property type="match status" value="1"/>
</dbReference>
<dbReference type="InterPro" id="IPR036485">
    <property type="entry name" value="Glu_synth_asu_C_sf"/>
</dbReference>
<dbReference type="InterPro" id="IPR002489">
    <property type="entry name" value="Glu_synth_asu_C"/>
</dbReference>
<dbReference type="EC" id="1.4.1.13" evidence="5"/>
<keyword evidence="16" id="KW-0003">3Fe-4S</keyword>
<dbReference type="Gene3D" id="3.20.20.70">
    <property type="entry name" value="Aldolase class I"/>
    <property type="match status" value="2"/>
</dbReference>
<dbReference type="CDD" id="cd00982">
    <property type="entry name" value="gltB_C"/>
    <property type="match status" value="1"/>
</dbReference>
<protein>
    <recommendedName>
        <fullName evidence="19">Glutamate synthase [NADPH] large chain</fullName>
        <ecNumber evidence="5">1.4.1.13</ecNumber>
    </recommendedName>
    <alternativeName>
        <fullName evidence="20">Glutamate synthase subunit alpha</fullName>
    </alternativeName>
</protein>
<evidence type="ECO:0000256" key="5">
    <source>
        <dbReference type="ARBA" id="ARBA00012079"/>
    </source>
</evidence>
<evidence type="ECO:0000313" key="22">
    <source>
        <dbReference type="EMBL" id="MBO0933121.1"/>
    </source>
</evidence>
<dbReference type="PANTHER" id="PTHR11938">
    <property type="entry name" value="FAD NADPH DEHYDROGENASE/OXIDOREDUCTASE"/>
    <property type="match status" value="1"/>
</dbReference>
<dbReference type="Pfam" id="PF01645">
    <property type="entry name" value="Glu_synthase"/>
    <property type="match status" value="1"/>
</dbReference>
<reference evidence="22 23" key="1">
    <citation type="submission" date="2021-03" db="EMBL/GenBank/DDBJ databases">
        <title>Fibrella sp. HMF5036 genome sequencing and assembly.</title>
        <authorList>
            <person name="Kang H."/>
            <person name="Kim H."/>
            <person name="Bae S."/>
            <person name="Joh K."/>
        </authorList>
    </citation>
    <scope>NUCLEOTIDE SEQUENCE [LARGE SCALE GENOMIC DNA]</scope>
    <source>
        <strain evidence="22 23">HMF5036</strain>
    </source>
</reference>
<evidence type="ECO:0000256" key="20">
    <source>
        <dbReference type="ARBA" id="ARBA00079921"/>
    </source>
</evidence>
<keyword evidence="11" id="KW-0315">Glutamine amidotransferase</keyword>
<keyword evidence="6" id="KW-0028">Amino-acid biosynthesis</keyword>
<name>A0A939G761_9BACT</name>
<gene>
    <name evidence="22" type="primary">gltB</name>
    <name evidence="22" type="ORF">J2I48_19080</name>
</gene>
<proteinExistence type="inferred from homology"/>
<evidence type="ECO:0000256" key="14">
    <source>
        <dbReference type="ARBA" id="ARBA00023014"/>
    </source>
</evidence>
<keyword evidence="13" id="KW-0408">Iron</keyword>
<dbReference type="InterPro" id="IPR050711">
    <property type="entry name" value="ET-N_metabolism_enzyme"/>
</dbReference>
<dbReference type="SUPFAM" id="SSF69336">
    <property type="entry name" value="Alpha subunit of glutamate synthase, C-terminal domain"/>
    <property type="match status" value="1"/>
</dbReference>
<dbReference type="NCBIfam" id="NF008730">
    <property type="entry name" value="PRK11750.1"/>
    <property type="match status" value="1"/>
</dbReference>
<keyword evidence="7" id="KW-0285">Flavoprotein</keyword>
<keyword evidence="8" id="KW-0288">FMN</keyword>
<dbReference type="SUPFAM" id="SSF56235">
    <property type="entry name" value="N-terminal nucleophile aminohydrolases (Ntn hydrolases)"/>
    <property type="match status" value="1"/>
</dbReference>
<dbReference type="FunFam" id="3.60.20.10:FF:000001">
    <property type="entry name" value="Glutamate synthase, large subunit"/>
    <property type="match status" value="1"/>
</dbReference>
<organism evidence="22 23">
    <name type="scientific">Fibrella aquatilis</name>
    <dbReference type="NCBI Taxonomy" id="2817059"/>
    <lineage>
        <taxon>Bacteria</taxon>
        <taxon>Pseudomonadati</taxon>
        <taxon>Bacteroidota</taxon>
        <taxon>Cytophagia</taxon>
        <taxon>Cytophagales</taxon>
        <taxon>Spirosomataceae</taxon>
        <taxon>Fibrella</taxon>
    </lineage>
</organism>
<dbReference type="CDD" id="cd00713">
    <property type="entry name" value="GltS"/>
    <property type="match status" value="1"/>
</dbReference>
<dbReference type="PROSITE" id="PS51278">
    <property type="entry name" value="GATASE_TYPE_2"/>
    <property type="match status" value="1"/>
</dbReference>
<dbReference type="CDD" id="cd02808">
    <property type="entry name" value="GltS_FMN"/>
    <property type="match status" value="1"/>
</dbReference>
<dbReference type="InterPro" id="IPR002932">
    <property type="entry name" value="Glu_synthdom"/>
</dbReference>
<keyword evidence="14" id="KW-0411">Iron-sulfur</keyword>
<evidence type="ECO:0000256" key="8">
    <source>
        <dbReference type="ARBA" id="ARBA00022643"/>
    </source>
</evidence>
<comment type="catalytic activity">
    <reaction evidence="18">
        <text>2 L-glutamate + NADP(+) = L-glutamine + 2-oxoglutarate + NADPH + H(+)</text>
        <dbReference type="Rhea" id="RHEA:15501"/>
        <dbReference type="ChEBI" id="CHEBI:15378"/>
        <dbReference type="ChEBI" id="CHEBI:16810"/>
        <dbReference type="ChEBI" id="CHEBI:29985"/>
        <dbReference type="ChEBI" id="CHEBI:57783"/>
        <dbReference type="ChEBI" id="CHEBI:58349"/>
        <dbReference type="ChEBI" id="CHEBI:58359"/>
        <dbReference type="EC" id="1.4.1.13"/>
    </reaction>
</comment>
<evidence type="ECO:0000256" key="12">
    <source>
        <dbReference type="ARBA" id="ARBA00023002"/>
    </source>
</evidence>
<dbReference type="Pfam" id="PF01493">
    <property type="entry name" value="GXGXG"/>
    <property type="match status" value="1"/>
</dbReference>
<evidence type="ECO:0000256" key="17">
    <source>
        <dbReference type="ARBA" id="ARBA00037898"/>
    </source>
</evidence>
<dbReference type="GO" id="GO:0046872">
    <property type="term" value="F:metal ion binding"/>
    <property type="evidence" value="ECO:0007669"/>
    <property type="project" value="UniProtKB-KW"/>
</dbReference>
<comment type="caution">
    <text evidence="22">The sequence shown here is derived from an EMBL/GenBank/DDBJ whole genome shotgun (WGS) entry which is preliminary data.</text>
</comment>
<evidence type="ECO:0000256" key="7">
    <source>
        <dbReference type="ARBA" id="ARBA00022630"/>
    </source>
</evidence>
<evidence type="ECO:0000256" key="1">
    <source>
        <dbReference type="ARBA" id="ARBA00001917"/>
    </source>
</evidence>
<evidence type="ECO:0000256" key="16">
    <source>
        <dbReference type="ARBA" id="ARBA00023291"/>
    </source>
</evidence>
<dbReference type="GO" id="GO:0006537">
    <property type="term" value="P:glutamate biosynthetic process"/>
    <property type="evidence" value="ECO:0007669"/>
    <property type="project" value="UniProtKB-KW"/>
</dbReference>
<keyword evidence="10" id="KW-0274">FAD</keyword>
<accession>A0A939G761</accession>
<comment type="pathway">
    <text evidence="17">Amino-acid biosynthesis; L-glutamate biosynthesis via GLT pathway; L-glutamate from 2-oxoglutarate and L-glutamine (NADP(+) route): step 1/1.</text>
</comment>
<dbReference type="RefSeq" id="WP_207337085.1">
    <property type="nucleotide sequence ID" value="NZ_JAFMYU010000017.1"/>
</dbReference>
<dbReference type="FunFam" id="3.20.20.70:FF:000053">
    <property type="entry name" value="Glutamate synthase large subunit"/>
    <property type="match status" value="1"/>
</dbReference>
<evidence type="ECO:0000256" key="10">
    <source>
        <dbReference type="ARBA" id="ARBA00022827"/>
    </source>
</evidence>
<evidence type="ECO:0000256" key="2">
    <source>
        <dbReference type="ARBA" id="ARBA00001927"/>
    </source>
</evidence>
<evidence type="ECO:0000259" key="21">
    <source>
        <dbReference type="PROSITE" id="PS51278"/>
    </source>
</evidence>
<keyword evidence="15" id="KW-0314">Glutamate biosynthesis</keyword>
<dbReference type="GO" id="GO:0004355">
    <property type="term" value="F:glutamate synthase (NADPH) activity"/>
    <property type="evidence" value="ECO:0007669"/>
    <property type="project" value="UniProtKB-EC"/>
</dbReference>
<evidence type="ECO:0000256" key="4">
    <source>
        <dbReference type="ARBA" id="ARBA00009716"/>
    </source>
</evidence>
<dbReference type="GO" id="GO:0019676">
    <property type="term" value="P:ammonia assimilation cycle"/>
    <property type="evidence" value="ECO:0007669"/>
    <property type="project" value="TreeGrafter"/>
</dbReference>
<comment type="cofactor">
    <cofactor evidence="3">
        <name>FAD</name>
        <dbReference type="ChEBI" id="CHEBI:57692"/>
    </cofactor>
</comment>
<evidence type="ECO:0000256" key="18">
    <source>
        <dbReference type="ARBA" id="ARBA00048151"/>
    </source>
</evidence>
<evidence type="ECO:0000256" key="11">
    <source>
        <dbReference type="ARBA" id="ARBA00022962"/>
    </source>
</evidence>
<dbReference type="InterPro" id="IPR017932">
    <property type="entry name" value="GATase_2_dom"/>
</dbReference>